<sequence>MSADEALLQALLTELAAAPDGMSLPRLCKRLGVRMSVLLRTLAYLGEERIGDAQGPGWVRTVEDGERTLAQLTDSGRAVAMSLLQPDDSAPA</sequence>
<evidence type="ECO:0000313" key="1">
    <source>
        <dbReference type="EMBL" id="MCD9098504.1"/>
    </source>
</evidence>
<name>A0ABS8UHG8_9GAMM</name>
<dbReference type="InterPro" id="IPR036388">
    <property type="entry name" value="WH-like_DNA-bd_sf"/>
</dbReference>
<organism evidence="1 2">
    <name type="scientific">Luteimonas fraxinea</name>
    <dbReference type="NCBI Taxonomy" id="2901869"/>
    <lineage>
        <taxon>Bacteria</taxon>
        <taxon>Pseudomonadati</taxon>
        <taxon>Pseudomonadota</taxon>
        <taxon>Gammaproteobacteria</taxon>
        <taxon>Lysobacterales</taxon>
        <taxon>Lysobacteraceae</taxon>
        <taxon>Luteimonas</taxon>
    </lineage>
</organism>
<proteinExistence type="predicted"/>
<dbReference type="Gene3D" id="1.10.10.10">
    <property type="entry name" value="Winged helix-like DNA-binding domain superfamily/Winged helix DNA-binding domain"/>
    <property type="match status" value="1"/>
</dbReference>
<reference evidence="1" key="1">
    <citation type="submission" date="2021-12" db="EMBL/GenBank/DDBJ databases">
        <authorList>
            <person name="Ulrich A."/>
        </authorList>
    </citation>
    <scope>NUCLEOTIDE SEQUENCE</scope>
    <source>
        <strain evidence="1">A1P009</strain>
    </source>
</reference>
<keyword evidence="2" id="KW-1185">Reference proteome</keyword>
<protein>
    <recommendedName>
        <fullName evidence="3">FdhD protein</fullName>
    </recommendedName>
</protein>
<accession>A0ABS8UHG8</accession>
<gene>
    <name evidence="1" type="ORF">LTT95_16320</name>
</gene>
<comment type="caution">
    <text evidence="1">The sequence shown here is derived from an EMBL/GenBank/DDBJ whole genome shotgun (WGS) entry which is preliminary data.</text>
</comment>
<evidence type="ECO:0000313" key="2">
    <source>
        <dbReference type="Proteomes" id="UP001430360"/>
    </source>
</evidence>
<dbReference type="Proteomes" id="UP001430360">
    <property type="component" value="Unassembled WGS sequence"/>
</dbReference>
<dbReference type="SUPFAM" id="SSF46785">
    <property type="entry name" value="Winged helix' DNA-binding domain"/>
    <property type="match status" value="1"/>
</dbReference>
<dbReference type="InterPro" id="IPR036390">
    <property type="entry name" value="WH_DNA-bd_sf"/>
</dbReference>
<reference evidence="1" key="2">
    <citation type="journal article" date="2022" name="Syst. Appl. Microbiol.">
        <title>Physiological and genomic characterisation of Luteimonas fraxinea sp. nov., a bacterial species associated with trees tolerant to ash dieback.</title>
        <authorList>
            <person name="Ulrich K."/>
            <person name="Becker R."/>
            <person name="Behrendt U."/>
            <person name="Kube M."/>
            <person name="Schneck V."/>
            <person name="Ulrich A."/>
        </authorList>
    </citation>
    <scope>NUCLEOTIDE SEQUENCE</scope>
    <source>
        <strain evidence="1">A1P009</strain>
    </source>
</reference>
<evidence type="ECO:0008006" key="3">
    <source>
        <dbReference type="Google" id="ProtNLM"/>
    </source>
</evidence>
<dbReference type="EMBL" id="JAJQKU010000006">
    <property type="protein sequence ID" value="MCD9098504.1"/>
    <property type="molecule type" value="Genomic_DNA"/>
</dbReference>
<dbReference type="RefSeq" id="WP_232137815.1">
    <property type="nucleotide sequence ID" value="NZ_CP089507.1"/>
</dbReference>